<dbReference type="OrthoDB" id="9783470at2"/>
<accession>A0A0A7FSJ1</accession>
<comment type="similarity">
    <text evidence="1">Belongs to the nitroreductase family.</text>
</comment>
<dbReference type="Proteomes" id="UP000030635">
    <property type="component" value="Chromosome"/>
</dbReference>
<dbReference type="KEGG" id="cbv:U729_1875"/>
<feature type="domain" description="Nitroreductase" evidence="3">
    <location>
        <begin position="5"/>
        <end position="58"/>
    </location>
</feature>
<dbReference type="InterPro" id="IPR029479">
    <property type="entry name" value="Nitroreductase"/>
</dbReference>
<evidence type="ECO:0000313" key="5">
    <source>
        <dbReference type="Proteomes" id="UP000030635"/>
    </source>
</evidence>
<evidence type="ECO:0000313" key="4">
    <source>
        <dbReference type="EMBL" id="AIY82614.1"/>
    </source>
</evidence>
<dbReference type="eggNOG" id="COG0778">
    <property type="taxonomic scope" value="Bacteria"/>
</dbReference>
<proteinExistence type="inferred from homology"/>
<name>A0A0A7FSJ1_9CLOT</name>
<gene>
    <name evidence="4" type="ORF">U729_1875</name>
</gene>
<dbReference type="GO" id="GO:0016491">
    <property type="term" value="F:oxidoreductase activity"/>
    <property type="evidence" value="ECO:0007669"/>
    <property type="project" value="UniProtKB-KW"/>
</dbReference>
<dbReference type="SUPFAM" id="SSF55469">
    <property type="entry name" value="FMN-dependent nitroreductase-like"/>
    <property type="match status" value="1"/>
</dbReference>
<dbReference type="Gene3D" id="3.40.109.10">
    <property type="entry name" value="NADH Oxidase"/>
    <property type="match status" value="1"/>
</dbReference>
<dbReference type="Pfam" id="PF00881">
    <property type="entry name" value="Nitroreductase"/>
    <property type="match status" value="2"/>
</dbReference>
<keyword evidence="5" id="KW-1185">Reference proteome</keyword>
<feature type="domain" description="Nitroreductase" evidence="3">
    <location>
        <begin position="68"/>
        <end position="148"/>
    </location>
</feature>
<dbReference type="STRING" id="1561.NPD11_1140"/>
<evidence type="ECO:0000256" key="1">
    <source>
        <dbReference type="ARBA" id="ARBA00007118"/>
    </source>
</evidence>
<protein>
    <submittedName>
        <fullName evidence="4">Nitroreductase family protein</fullName>
    </submittedName>
</protein>
<evidence type="ECO:0000256" key="2">
    <source>
        <dbReference type="ARBA" id="ARBA00023002"/>
    </source>
</evidence>
<dbReference type="AlphaFoldDB" id="A0A0A7FSJ1"/>
<dbReference type="InterPro" id="IPR000415">
    <property type="entry name" value="Nitroreductase-like"/>
</dbReference>
<dbReference type="CDD" id="cd02151">
    <property type="entry name" value="nitroreductase"/>
    <property type="match status" value="1"/>
</dbReference>
<dbReference type="PANTHER" id="PTHR43673">
    <property type="entry name" value="NAD(P)H NITROREDUCTASE YDGI-RELATED"/>
    <property type="match status" value="1"/>
</dbReference>
<dbReference type="PANTHER" id="PTHR43673:SF10">
    <property type="entry name" value="NADH DEHYDROGENASE_NAD(P)H NITROREDUCTASE XCC3605-RELATED"/>
    <property type="match status" value="1"/>
</dbReference>
<reference evidence="4 5" key="1">
    <citation type="journal article" date="2015" name="Infect. Genet. Evol.">
        <title>Genomic sequences of six botulinum neurotoxin-producing strains representing three clostridial species illustrate the mobility and diversity of botulinum neurotoxin genes.</title>
        <authorList>
            <person name="Smith T.J."/>
            <person name="Hill K.K."/>
            <person name="Xie G."/>
            <person name="Foley B.T."/>
            <person name="Williamson C.H."/>
            <person name="Foster J.T."/>
            <person name="Johnson S.L."/>
            <person name="Chertkov O."/>
            <person name="Teshima H."/>
            <person name="Gibbons H.S."/>
            <person name="Johnsky L.A."/>
            <person name="Karavis M.A."/>
            <person name="Smith L.A."/>
        </authorList>
    </citation>
    <scope>NUCLEOTIDE SEQUENCE [LARGE SCALE GENOMIC DNA]</scope>
    <source>
        <strain evidence="4 5">Sullivan</strain>
    </source>
</reference>
<dbReference type="HOGENOM" id="CLU_070764_7_3_9"/>
<evidence type="ECO:0000259" key="3">
    <source>
        <dbReference type="Pfam" id="PF00881"/>
    </source>
</evidence>
<organism evidence="4 5">
    <name type="scientific">Clostridium baratii str. Sullivan</name>
    <dbReference type="NCBI Taxonomy" id="1415775"/>
    <lineage>
        <taxon>Bacteria</taxon>
        <taxon>Bacillati</taxon>
        <taxon>Bacillota</taxon>
        <taxon>Clostridia</taxon>
        <taxon>Eubacteriales</taxon>
        <taxon>Clostridiaceae</taxon>
        <taxon>Clostridium</taxon>
    </lineage>
</organism>
<dbReference type="RefSeq" id="WP_039314066.1">
    <property type="nucleotide sequence ID" value="NZ_CP006905.1"/>
</dbReference>
<sequence>MLETLRERRSIRKYKDRKVEKEKIESILKAGILAPSSMNKKPVEFIVVEDKETLSKLETCKAKGTLGLKTAPLAIVVIADTEKSNVWIEDSSIASTLIQLEVQELGLGSCWIQIRNRQSSEGDSEEAVRKLLNIPERYGVLSILTIGYKDEDKNSYDDSKLDLEKVHYGEF</sequence>
<keyword evidence="2" id="KW-0560">Oxidoreductase</keyword>
<dbReference type="EMBL" id="CP006905">
    <property type="protein sequence ID" value="AIY82614.1"/>
    <property type="molecule type" value="Genomic_DNA"/>
</dbReference>